<dbReference type="PANTHER" id="PTHR48051:SF46">
    <property type="entry name" value="LEUCINE RICH REPEAT-CONTAINING DOMAIN PROTEIN"/>
    <property type="match status" value="1"/>
</dbReference>
<dbReference type="RefSeq" id="XP_048331634.2">
    <property type="nucleotide sequence ID" value="XM_048475677.2"/>
</dbReference>
<evidence type="ECO:0000256" key="2">
    <source>
        <dbReference type="ARBA" id="ARBA00022737"/>
    </source>
</evidence>
<gene>
    <name evidence="4" type="primary">LOC107421585</name>
</gene>
<dbReference type="InterPro" id="IPR050216">
    <property type="entry name" value="LRR_domain-containing"/>
</dbReference>
<proteinExistence type="predicted"/>
<dbReference type="PANTHER" id="PTHR48051">
    <property type="match status" value="1"/>
</dbReference>
<keyword evidence="3" id="KW-1185">Reference proteome</keyword>
<accession>A0ABM3IMI9</accession>
<evidence type="ECO:0000313" key="4">
    <source>
        <dbReference type="RefSeq" id="XP_048331634.2"/>
    </source>
</evidence>
<protein>
    <submittedName>
        <fullName evidence="4">Probable disease resistance protein At5g45510</fullName>
    </submittedName>
</protein>
<dbReference type="InterPro" id="IPR032675">
    <property type="entry name" value="LRR_dom_sf"/>
</dbReference>
<dbReference type="GeneID" id="107421585"/>
<dbReference type="Gene3D" id="3.80.10.10">
    <property type="entry name" value="Ribonuclease Inhibitor"/>
    <property type="match status" value="2"/>
</dbReference>
<name>A0ABM3IMI9_ZIZJJ</name>
<organism evidence="3 4">
    <name type="scientific">Ziziphus jujuba</name>
    <name type="common">Chinese jujube</name>
    <name type="synonym">Ziziphus sativa</name>
    <dbReference type="NCBI Taxonomy" id="326968"/>
    <lineage>
        <taxon>Eukaryota</taxon>
        <taxon>Viridiplantae</taxon>
        <taxon>Streptophyta</taxon>
        <taxon>Embryophyta</taxon>
        <taxon>Tracheophyta</taxon>
        <taxon>Spermatophyta</taxon>
        <taxon>Magnoliopsida</taxon>
        <taxon>eudicotyledons</taxon>
        <taxon>Gunneridae</taxon>
        <taxon>Pentapetalae</taxon>
        <taxon>rosids</taxon>
        <taxon>fabids</taxon>
        <taxon>Rosales</taxon>
        <taxon>Rhamnaceae</taxon>
        <taxon>Paliureae</taxon>
        <taxon>Ziziphus</taxon>
    </lineage>
</organism>
<reference evidence="4" key="1">
    <citation type="submission" date="2025-08" db="UniProtKB">
        <authorList>
            <consortium name="RefSeq"/>
        </authorList>
    </citation>
    <scope>IDENTIFICATION</scope>
    <source>
        <tissue evidence="4">Seedling</tissue>
    </source>
</reference>
<evidence type="ECO:0000256" key="1">
    <source>
        <dbReference type="ARBA" id="ARBA00022614"/>
    </source>
</evidence>
<keyword evidence="1" id="KW-0433">Leucine-rich repeat</keyword>
<evidence type="ECO:0000313" key="3">
    <source>
        <dbReference type="Proteomes" id="UP001652623"/>
    </source>
</evidence>
<sequence length="323" mass="36533">MEKVIEIKPFSGVEFDKILSDKEATLISSVKMLFDKFFSTQLPAAVAMMIAEVNKIIKQNHSRIPMLENHMREAANYKEADGQEKIISEVMQYLYMLPSDNIVTLINLLKHEGSPLSKLRVLVLRGCDMLESIDHVKKMESLEMLEISGARSLKEIPDEVFGKMPKLRSLHLSALPVKYLPSSFSELTELRWLILRDWSCLEEVPSLKAFKSLQLVDISGACSLAKFEDKKVDSPVEINPEALTYFSLGGCDQLNELFTLKTCSGLQILDLSDNNSLRETSIDFLATQGLRILDMSKTKIGRLPSNLSNLTRLEWLDLSDILF</sequence>
<dbReference type="Proteomes" id="UP001652623">
    <property type="component" value="Chromosome 5"/>
</dbReference>
<keyword evidence="2" id="KW-0677">Repeat</keyword>
<dbReference type="SUPFAM" id="SSF52058">
    <property type="entry name" value="L domain-like"/>
    <property type="match status" value="1"/>
</dbReference>